<gene>
    <name evidence="1" type="ORF">EIB73_02700</name>
</gene>
<accession>A0A3G8XIA4</accession>
<keyword evidence="2" id="KW-1185">Reference proteome</keyword>
<sequence>MKNKRYIGCSGFAQGYWKGFFYPEDLPSKDYLAFYSEHLSAVEINSTFYRKPMVKTLAKWYDSTGTEFRFFIKIPKAITHLKKLTEVKQEVSLFCEYISAGLEEKLAGFLFQLPPSFQFTPENLEKVLNAGDRNYMNVFEFRHESWWNSEVQEALKKNAIIFAGVSFPKNIPDDVVINNDNTLYYRLHGVPQLFKSEYSESELEDLAKKIENFKGTSYLFFNNTFGVAGIKNALFLDKALNKS</sequence>
<dbReference type="PANTHER" id="PTHR30348">
    <property type="entry name" value="UNCHARACTERIZED PROTEIN YECE"/>
    <property type="match status" value="1"/>
</dbReference>
<evidence type="ECO:0000313" key="1">
    <source>
        <dbReference type="EMBL" id="AZI32153.1"/>
    </source>
</evidence>
<reference evidence="2" key="1">
    <citation type="submission" date="2018-11" db="EMBL/GenBank/DDBJ databases">
        <title>Proposal to divide the Flavobacteriaceae and reorganize its genera based on Amino Acid Identity values calculated from whole genome sequences.</title>
        <authorList>
            <person name="Nicholson A.C."/>
            <person name="Gulvik C.A."/>
            <person name="Whitney A.M."/>
            <person name="Humrighouse B.W."/>
            <person name="Bell M."/>
            <person name="Holmes B."/>
            <person name="Steigerwalt A.G."/>
            <person name="Villarma A."/>
            <person name="Sheth M."/>
            <person name="Batra D."/>
            <person name="Pryor J."/>
            <person name="Bernardet J.-F."/>
            <person name="Hugo C."/>
            <person name="Kampfer P."/>
            <person name="Newman J.D."/>
            <person name="McQuiston J.R."/>
        </authorList>
    </citation>
    <scope>NUCLEOTIDE SEQUENCE [LARGE SCALE GENOMIC DNA]</scope>
    <source>
        <strain evidence="2">G0081</strain>
    </source>
</reference>
<dbReference type="Proteomes" id="UP000270185">
    <property type="component" value="Chromosome"/>
</dbReference>
<proteinExistence type="predicted"/>
<dbReference type="AlphaFoldDB" id="A0A3G8XIA4"/>
<dbReference type="RefSeq" id="WP_125022386.1">
    <property type="nucleotide sequence ID" value="NZ_CP034159.1"/>
</dbReference>
<protein>
    <submittedName>
        <fullName evidence="1">DUF72 domain-containing protein</fullName>
    </submittedName>
</protein>
<evidence type="ECO:0000313" key="2">
    <source>
        <dbReference type="Proteomes" id="UP000270185"/>
    </source>
</evidence>
<dbReference type="Gene3D" id="3.20.20.410">
    <property type="entry name" value="Protein of unknown function UPF0759"/>
    <property type="match status" value="1"/>
</dbReference>
<dbReference type="SUPFAM" id="SSF117396">
    <property type="entry name" value="TM1631-like"/>
    <property type="match status" value="1"/>
</dbReference>
<name>A0A3G8XIA4_9FLAO</name>
<dbReference type="OrthoDB" id="9780310at2"/>
<dbReference type="KEGG" id="ccas:EIB73_02700"/>
<dbReference type="PANTHER" id="PTHR30348:SF4">
    <property type="entry name" value="DUF72 DOMAIN-CONTAINING PROTEIN"/>
    <property type="match status" value="1"/>
</dbReference>
<dbReference type="Pfam" id="PF01904">
    <property type="entry name" value="DUF72"/>
    <property type="match status" value="1"/>
</dbReference>
<dbReference type="InterPro" id="IPR002763">
    <property type="entry name" value="DUF72"/>
</dbReference>
<dbReference type="EMBL" id="CP034159">
    <property type="protein sequence ID" value="AZI32153.1"/>
    <property type="molecule type" value="Genomic_DNA"/>
</dbReference>
<dbReference type="InterPro" id="IPR036520">
    <property type="entry name" value="UPF0759_sf"/>
</dbReference>
<organism evidence="1 2">
    <name type="scientific">Kaistella carnis</name>
    <dbReference type="NCBI Taxonomy" id="1241979"/>
    <lineage>
        <taxon>Bacteria</taxon>
        <taxon>Pseudomonadati</taxon>
        <taxon>Bacteroidota</taxon>
        <taxon>Flavobacteriia</taxon>
        <taxon>Flavobacteriales</taxon>
        <taxon>Weeksellaceae</taxon>
        <taxon>Chryseobacterium group</taxon>
        <taxon>Kaistella</taxon>
    </lineage>
</organism>